<comment type="caution">
    <text evidence="2">The sequence shown here is derived from an EMBL/GenBank/DDBJ whole genome shotgun (WGS) entry which is preliminary data.</text>
</comment>
<dbReference type="InterPro" id="IPR021812">
    <property type="entry name" value="DUF3391"/>
</dbReference>
<proteinExistence type="predicted"/>
<keyword evidence="3" id="KW-1185">Reference proteome</keyword>
<dbReference type="PANTHER" id="PTHR43155">
    <property type="entry name" value="CYCLIC DI-GMP PHOSPHODIESTERASE PA4108-RELATED"/>
    <property type="match status" value="1"/>
</dbReference>
<evidence type="ECO:0000313" key="3">
    <source>
        <dbReference type="Proteomes" id="UP001595974"/>
    </source>
</evidence>
<accession>A0ABW1ARM0</accession>
<sequence length="430" mass="48032">MTPVSTRDLKVGMFVAELDRPWLETPFLLQGFLIEEQSQIEHLQALCQTVQIDRGKSVGDFFTARVHEKDAPLAGLPRPEKRDPPDFVRIARAVRRGGTGRRSRMPSVRSRDELSLLEEELLYSAPVIEDVQTSLRALTASVQADTALDLSEVSKNVAEVAEGVARNPEAMLWLARLKSTDEYSYDHALDVSVHLMVFARFLGLPREQVEALGVAGLVQDLGKTQLPREILAKPGPLTPEELRQARYHVVNSLRIVASKPGLHPDTLEIIGRHHERIDGSGYPLRLKGPDIGLLPELAGLMDTYCAMIRERSYRRPLSSQQAIAELIRLRGDKFRDTLVDQFVQCMGLYPIGTLVELNSGEVAVVLQQNQIRRLQPKVMVLLAPDKSVERYPRTLDLMLEPVGPTGEPYRILGALPDDAYGIDPAEFYLA</sequence>
<protein>
    <submittedName>
        <fullName evidence="2">HD-GYP domain-containing protein</fullName>
    </submittedName>
</protein>
<evidence type="ECO:0000313" key="2">
    <source>
        <dbReference type="EMBL" id="MFC5769950.1"/>
    </source>
</evidence>
<feature type="domain" description="HD-GYP" evidence="1">
    <location>
        <begin position="162"/>
        <end position="358"/>
    </location>
</feature>
<gene>
    <name evidence="2" type="ORF">ACFPTN_11250</name>
</gene>
<organism evidence="2 3">
    <name type="scientific">Thauera sinica</name>
    <dbReference type="NCBI Taxonomy" id="2665146"/>
    <lineage>
        <taxon>Bacteria</taxon>
        <taxon>Pseudomonadati</taxon>
        <taxon>Pseudomonadota</taxon>
        <taxon>Betaproteobacteria</taxon>
        <taxon>Rhodocyclales</taxon>
        <taxon>Zoogloeaceae</taxon>
        <taxon>Thauera</taxon>
    </lineage>
</organism>
<evidence type="ECO:0000259" key="1">
    <source>
        <dbReference type="PROSITE" id="PS51832"/>
    </source>
</evidence>
<dbReference type="EMBL" id="JBHSOG010000044">
    <property type="protein sequence ID" value="MFC5769950.1"/>
    <property type="molecule type" value="Genomic_DNA"/>
</dbReference>
<dbReference type="InterPro" id="IPR003607">
    <property type="entry name" value="HD/PDEase_dom"/>
</dbReference>
<dbReference type="Pfam" id="PF13487">
    <property type="entry name" value="HD_5"/>
    <property type="match status" value="1"/>
</dbReference>
<dbReference type="Proteomes" id="UP001595974">
    <property type="component" value="Unassembled WGS sequence"/>
</dbReference>
<dbReference type="Pfam" id="PF11871">
    <property type="entry name" value="DUF3391"/>
    <property type="match status" value="1"/>
</dbReference>
<dbReference type="PANTHER" id="PTHR43155:SF2">
    <property type="entry name" value="CYCLIC DI-GMP PHOSPHODIESTERASE PA4108"/>
    <property type="match status" value="1"/>
</dbReference>
<name>A0ABW1ARM0_9RHOO</name>
<dbReference type="CDD" id="cd00077">
    <property type="entry name" value="HDc"/>
    <property type="match status" value="1"/>
</dbReference>
<reference evidence="3" key="1">
    <citation type="journal article" date="2019" name="Int. J. Syst. Evol. Microbiol.">
        <title>The Global Catalogue of Microorganisms (GCM) 10K type strain sequencing project: providing services to taxonomists for standard genome sequencing and annotation.</title>
        <authorList>
            <consortium name="The Broad Institute Genomics Platform"/>
            <consortium name="The Broad Institute Genome Sequencing Center for Infectious Disease"/>
            <person name="Wu L."/>
            <person name="Ma J."/>
        </authorList>
    </citation>
    <scope>NUCLEOTIDE SEQUENCE [LARGE SCALE GENOMIC DNA]</scope>
    <source>
        <strain evidence="3">SHR3</strain>
    </source>
</reference>
<dbReference type="Gene3D" id="1.10.3210.10">
    <property type="entry name" value="Hypothetical protein af1432"/>
    <property type="match status" value="1"/>
</dbReference>
<dbReference type="InterPro" id="IPR037522">
    <property type="entry name" value="HD_GYP_dom"/>
</dbReference>
<dbReference type="SUPFAM" id="SSF109604">
    <property type="entry name" value="HD-domain/PDEase-like"/>
    <property type="match status" value="1"/>
</dbReference>
<dbReference type="PROSITE" id="PS51832">
    <property type="entry name" value="HD_GYP"/>
    <property type="match status" value="1"/>
</dbReference>
<dbReference type="RefSeq" id="WP_232516455.1">
    <property type="nucleotide sequence ID" value="NZ_JBHSOG010000044.1"/>
</dbReference>